<comment type="caution">
    <text evidence="1">The sequence shown here is derived from an EMBL/GenBank/DDBJ whole genome shotgun (WGS) entry which is preliminary data.</text>
</comment>
<proteinExistence type="predicted"/>
<organism evidence="1 2">
    <name type="scientific">Rhodoferax lacus</name>
    <dbReference type="NCBI Taxonomy" id="2184758"/>
    <lineage>
        <taxon>Bacteria</taxon>
        <taxon>Pseudomonadati</taxon>
        <taxon>Pseudomonadota</taxon>
        <taxon>Betaproteobacteria</taxon>
        <taxon>Burkholderiales</taxon>
        <taxon>Comamonadaceae</taxon>
        <taxon>Rhodoferax</taxon>
    </lineage>
</organism>
<evidence type="ECO:0000313" key="2">
    <source>
        <dbReference type="Proteomes" id="UP000260665"/>
    </source>
</evidence>
<name>A0A3E1RAI6_9BURK</name>
<keyword evidence="2" id="KW-1185">Reference proteome</keyword>
<gene>
    <name evidence="1" type="ORF">DIC66_13820</name>
</gene>
<reference evidence="1 2" key="1">
    <citation type="submission" date="2018-05" db="EMBL/GenBank/DDBJ databases">
        <title>Rhodoferax soyangensis sp.nov., isolated from an oligotrophic freshwater lake.</title>
        <authorList>
            <person name="Park M."/>
        </authorList>
    </citation>
    <scope>NUCLEOTIDE SEQUENCE [LARGE SCALE GENOMIC DNA]</scope>
    <source>
        <strain evidence="1 2">IMCC26218</strain>
    </source>
</reference>
<protein>
    <submittedName>
        <fullName evidence="1">Uncharacterized protein</fullName>
    </submittedName>
</protein>
<accession>A0A3E1RAI6</accession>
<evidence type="ECO:0000313" key="1">
    <source>
        <dbReference type="EMBL" id="RFO96379.1"/>
    </source>
</evidence>
<dbReference type="Proteomes" id="UP000260665">
    <property type="component" value="Unassembled WGS sequence"/>
</dbReference>
<sequence>MLLVAGVVLIGIFGARAYHQWDYNRKVESGEIRVESLRGWMTLAYIAHTYKVPEADIRQALGLPASGNVDRSLRVWFKEAGIDPIVGRQKLEAELLKPGSKLQPATP</sequence>
<dbReference type="AlphaFoldDB" id="A0A3E1RAI6"/>
<dbReference type="EMBL" id="QFZK01000008">
    <property type="protein sequence ID" value="RFO96379.1"/>
    <property type="molecule type" value="Genomic_DNA"/>
</dbReference>